<reference evidence="2 3" key="1">
    <citation type="submission" date="2017-02" db="EMBL/GenBank/DDBJ databases">
        <authorList>
            <person name="Peterson S.W."/>
        </authorList>
    </citation>
    <scope>NUCLEOTIDE SEQUENCE [LARGE SCALE GENOMIC DNA]</scope>
    <source>
        <strain evidence="2 3">DSM 25262</strain>
    </source>
</reference>
<evidence type="ECO:0000313" key="2">
    <source>
        <dbReference type="EMBL" id="SKC78710.1"/>
    </source>
</evidence>
<keyword evidence="1" id="KW-0732">Signal</keyword>
<feature type="signal peptide" evidence="1">
    <location>
        <begin position="1"/>
        <end position="18"/>
    </location>
</feature>
<evidence type="ECO:0000313" key="3">
    <source>
        <dbReference type="Proteomes" id="UP000190961"/>
    </source>
</evidence>
<keyword evidence="3" id="KW-1185">Reference proteome</keyword>
<organism evidence="2 3">
    <name type="scientific">Ohtaekwangia koreensis</name>
    <dbReference type="NCBI Taxonomy" id="688867"/>
    <lineage>
        <taxon>Bacteria</taxon>
        <taxon>Pseudomonadati</taxon>
        <taxon>Bacteroidota</taxon>
        <taxon>Cytophagia</taxon>
        <taxon>Cytophagales</taxon>
        <taxon>Fulvivirgaceae</taxon>
        <taxon>Ohtaekwangia</taxon>
    </lineage>
</organism>
<dbReference type="OrthoDB" id="1201098at2"/>
<feature type="chain" id="PRO_5012933822" description="DUF4252 domain-containing protein" evidence="1">
    <location>
        <begin position="19"/>
        <end position="160"/>
    </location>
</feature>
<dbReference type="STRING" id="688867.SAMN05660236_3798"/>
<dbReference type="RefSeq" id="WP_079688304.1">
    <property type="nucleotide sequence ID" value="NZ_FUZU01000002.1"/>
</dbReference>
<gene>
    <name evidence="2" type="ORF">SAMN05660236_3798</name>
</gene>
<accession>A0A1T5LS07</accession>
<dbReference type="Pfam" id="PF14060">
    <property type="entry name" value="DUF4252"/>
    <property type="match status" value="1"/>
</dbReference>
<evidence type="ECO:0008006" key="4">
    <source>
        <dbReference type="Google" id="ProtNLM"/>
    </source>
</evidence>
<dbReference type="EMBL" id="FUZU01000002">
    <property type="protein sequence ID" value="SKC78710.1"/>
    <property type="molecule type" value="Genomic_DNA"/>
</dbReference>
<dbReference type="AlphaFoldDB" id="A0A1T5LS07"/>
<evidence type="ECO:0000256" key="1">
    <source>
        <dbReference type="SAM" id="SignalP"/>
    </source>
</evidence>
<proteinExistence type="predicted"/>
<sequence>MKNILALVLITASLSTFAQSESFLTLKEKFGDSRNVTSISVGGFILRTALLISGEDHYRDEFGDVSNVRLINIPIEELDKRNLKISGFKKVLRNDNFEEVVSASEDGEHVTIYMQERKRNKNLYFLLIEGEDQILAIEIKGYLDPKKLLETNSKDRLTSL</sequence>
<dbReference type="InterPro" id="IPR025348">
    <property type="entry name" value="DUF4252"/>
</dbReference>
<dbReference type="Proteomes" id="UP000190961">
    <property type="component" value="Unassembled WGS sequence"/>
</dbReference>
<name>A0A1T5LS07_9BACT</name>
<protein>
    <recommendedName>
        <fullName evidence="4">DUF4252 domain-containing protein</fullName>
    </recommendedName>
</protein>